<dbReference type="Proteomes" id="UP000306319">
    <property type="component" value="Unassembled WGS sequence"/>
</dbReference>
<protein>
    <submittedName>
        <fullName evidence="1">Uncharacterized protein</fullName>
    </submittedName>
</protein>
<organism evidence="1 2">
    <name type="scientific">Lepagella muris</name>
    <dbReference type="NCBI Taxonomy" id="3032870"/>
    <lineage>
        <taxon>Bacteria</taxon>
        <taxon>Pseudomonadati</taxon>
        <taxon>Bacteroidota</taxon>
        <taxon>Bacteroidia</taxon>
        <taxon>Bacteroidales</taxon>
        <taxon>Muribaculaceae</taxon>
        <taxon>Lepagella</taxon>
    </lineage>
</organism>
<name>A0AC61RBI6_9BACT</name>
<proteinExistence type="predicted"/>
<sequence length="495" mass="56583">MLYIRMILSMVISLYTSRVVLETLGVTDYGIFSVVGGVVTMFSFFNSTMSGATSRFLTFELGTGNVKKLKDTFSTAVILHFVIALCIVIICETIGMWLLNNKLVIPVEQKIAAQWVFHFSILSMFFNIIQVPYSASIIAHEKMGIFAYIEIANSILRLLIVYLLVVICINKLILYSILTCSISALILFIYICVCRYRFEECRVYVIWDKSIIKPMLSFSGWDLYGNISVMARTQGVNMLLNMWFGPIMNAASDIAARVQTIVLNLSTNISMAIRPQIIKSYSTSDYTRMLFLLQNGSRITFVLMLYFAVPLIIEAKYILNLWLGDVPDHTILLMRLSLLWNIAVSMTITLNYCVHATGYVKIVSICSGTLFLLIVPITYIMFKFGYPFWLPYLFNIITVIIASFFSSYTIKKFVTAFSFYKIVFKDLCKEWLVVFVLIGSIGYMSQQFDESPLRLVMVILVNTFITTVVGFYCIFPSDLRMKVIYILRKKLCKKV</sequence>
<reference evidence="1" key="1">
    <citation type="submission" date="2019-04" db="EMBL/GenBank/DDBJ databases">
        <title>Microbes associate with the intestines of laboratory mice.</title>
        <authorList>
            <person name="Navarre W."/>
            <person name="Wong E."/>
            <person name="Huang K."/>
            <person name="Tropini C."/>
            <person name="Ng K."/>
            <person name="Yu B."/>
        </authorList>
    </citation>
    <scope>NUCLEOTIDE SEQUENCE</scope>
    <source>
        <strain evidence="1">NM04_E33</strain>
    </source>
</reference>
<gene>
    <name evidence="1" type="ORF">E5331_19055</name>
</gene>
<comment type="caution">
    <text evidence="1">The sequence shown here is derived from an EMBL/GenBank/DDBJ whole genome shotgun (WGS) entry which is preliminary data.</text>
</comment>
<evidence type="ECO:0000313" key="2">
    <source>
        <dbReference type="Proteomes" id="UP000306319"/>
    </source>
</evidence>
<keyword evidence="2" id="KW-1185">Reference proteome</keyword>
<dbReference type="EMBL" id="SRYB01000046">
    <property type="protein sequence ID" value="TGY76005.1"/>
    <property type="molecule type" value="Genomic_DNA"/>
</dbReference>
<accession>A0AC61RBI6</accession>
<evidence type="ECO:0000313" key="1">
    <source>
        <dbReference type="EMBL" id="TGY76005.1"/>
    </source>
</evidence>